<sequence>MSADWDGCLEEANSAWKKKDLVISAKVVVSEQYMSTLCAMCGKKKPAGKGKNTPLLDLNNDGSSVDDEDSAAIEKENKSLMELEKSLKLCWCCGPSKYCKINHAS</sequence>
<dbReference type="OrthoDB" id="2994402at2759"/>
<dbReference type="Proteomes" id="UP000054217">
    <property type="component" value="Unassembled WGS sequence"/>
</dbReference>
<keyword evidence="3" id="KW-1185">Reference proteome</keyword>
<dbReference type="HOGENOM" id="CLU_2237710_0_0_1"/>
<accession>A0A0C3JUM2</accession>
<name>A0A0C3JUM2_PISTI</name>
<gene>
    <name evidence="2" type="ORF">M404DRAFT_28882</name>
</gene>
<evidence type="ECO:0000313" key="3">
    <source>
        <dbReference type="Proteomes" id="UP000054217"/>
    </source>
</evidence>
<evidence type="ECO:0000313" key="2">
    <source>
        <dbReference type="EMBL" id="KIO01157.1"/>
    </source>
</evidence>
<protein>
    <submittedName>
        <fullName evidence="2">Uncharacterized protein</fullName>
    </submittedName>
</protein>
<evidence type="ECO:0000256" key="1">
    <source>
        <dbReference type="SAM" id="MobiDB-lite"/>
    </source>
</evidence>
<dbReference type="InParanoid" id="A0A0C3JUM2"/>
<feature type="region of interest" description="Disordered" evidence="1">
    <location>
        <begin position="46"/>
        <end position="70"/>
    </location>
</feature>
<reference evidence="3" key="2">
    <citation type="submission" date="2015-01" db="EMBL/GenBank/DDBJ databases">
        <title>Evolutionary Origins and Diversification of the Mycorrhizal Mutualists.</title>
        <authorList>
            <consortium name="DOE Joint Genome Institute"/>
            <consortium name="Mycorrhizal Genomics Consortium"/>
            <person name="Kohler A."/>
            <person name="Kuo A."/>
            <person name="Nagy L.G."/>
            <person name="Floudas D."/>
            <person name="Copeland A."/>
            <person name="Barry K.W."/>
            <person name="Cichocki N."/>
            <person name="Veneault-Fourrey C."/>
            <person name="LaButti K."/>
            <person name="Lindquist E.A."/>
            <person name="Lipzen A."/>
            <person name="Lundell T."/>
            <person name="Morin E."/>
            <person name="Murat C."/>
            <person name="Riley R."/>
            <person name="Ohm R."/>
            <person name="Sun H."/>
            <person name="Tunlid A."/>
            <person name="Henrissat B."/>
            <person name="Grigoriev I.V."/>
            <person name="Hibbett D.S."/>
            <person name="Martin F."/>
        </authorList>
    </citation>
    <scope>NUCLEOTIDE SEQUENCE [LARGE SCALE GENOMIC DNA]</scope>
    <source>
        <strain evidence="3">Marx 270</strain>
    </source>
</reference>
<dbReference type="STRING" id="870435.A0A0C3JUM2"/>
<proteinExistence type="predicted"/>
<reference evidence="2 3" key="1">
    <citation type="submission" date="2014-04" db="EMBL/GenBank/DDBJ databases">
        <authorList>
            <consortium name="DOE Joint Genome Institute"/>
            <person name="Kuo A."/>
            <person name="Kohler A."/>
            <person name="Costa M.D."/>
            <person name="Nagy L.G."/>
            <person name="Floudas D."/>
            <person name="Copeland A."/>
            <person name="Barry K.W."/>
            <person name="Cichocki N."/>
            <person name="Veneault-Fourrey C."/>
            <person name="LaButti K."/>
            <person name="Lindquist E.A."/>
            <person name="Lipzen A."/>
            <person name="Lundell T."/>
            <person name="Morin E."/>
            <person name="Murat C."/>
            <person name="Sun H."/>
            <person name="Tunlid A."/>
            <person name="Henrissat B."/>
            <person name="Grigoriev I.V."/>
            <person name="Hibbett D.S."/>
            <person name="Martin F."/>
            <person name="Nordberg H.P."/>
            <person name="Cantor M.N."/>
            <person name="Hua S.X."/>
        </authorList>
    </citation>
    <scope>NUCLEOTIDE SEQUENCE [LARGE SCALE GENOMIC DNA]</scope>
    <source>
        <strain evidence="2 3">Marx 270</strain>
    </source>
</reference>
<dbReference type="AlphaFoldDB" id="A0A0C3JUM2"/>
<dbReference type="EMBL" id="KN831990">
    <property type="protein sequence ID" value="KIO01157.1"/>
    <property type="molecule type" value="Genomic_DNA"/>
</dbReference>
<organism evidence="2 3">
    <name type="scientific">Pisolithus tinctorius Marx 270</name>
    <dbReference type="NCBI Taxonomy" id="870435"/>
    <lineage>
        <taxon>Eukaryota</taxon>
        <taxon>Fungi</taxon>
        <taxon>Dikarya</taxon>
        <taxon>Basidiomycota</taxon>
        <taxon>Agaricomycotina</taxon>
        <taxon>Agaricomycetes</taxon>
        <taxon>Agaricomycetidae</taxon>
        <taxon>Boletales</taxon>
        <taxon>Sclerodermatineae</taxon>
        <taxon>Pisolithaceae</taxon>
        <taxon>Pisolithus</taxon>
    </lineage>
</organism>